<dbReference type="EMBL" id="KI911153">
    <property type="protein sequence ID" value="ETS00213.1"/>
    <property type="molecule type" value="Genomic_DNA"/>
</dbReference>
<feature type="non-terminal residue" evidence="1">
    <location>
        <position position="1"/>
    </location>
</feature>
<gene>
    <name evidence="1" type="ORF">M419DRAFT_84140</name>
</gene>
<protein>
    <submittedName>
        <fullName evidence="1">Uncharacterized protein</fullName>
    </submittedName>
</protein>
<accession>A0A024S549</accession>
<name>A0A024S549_HYPJR</name>
<evidence type="ECO:0000313" key="1">
    <source>
        <dbReference type="EMBL" id="ETS00213.1"/>
    </source>
</evidence>
<sequence>PILRPSVLILTKIKRCVHFIGSTRPKSMHKLESDLDDIENILLYLKKHGEKINFASYSSPTPDRLYAAVGKLLQHYRSEGLDDMVDTLLWALEESDRAKVDSA</sequence>
<dbReference type="HOGENOM" id="CLU_2229549_0_0_1"/>
<dbReference type="Proteomes" id="UP000024376">
    <property type="component" value="Unassembled WGS sequence"/>
</dbReference>
<organism evidence="1 2">
    <name type="scientific">Hypocrea jecorina (strain ATCC 56765 / BCRC 32924 / NRRL 11460 / Rut C-30)</name>
    <name type="common">Trichoderma reesei</name>
    <dbReference type="NCBI Taxonomy" id="1344414"/>
    <lineage>
        <taxon>Eukaryota</taxon>
        <taxon>Fungi</taxon>
        <taxon>Dikarya</taxon>
        <taxon>Ascomycota</taxon>
        <taxon>Pezizomycotina</taxon>
        <taxon>Sordariomycetes</taxon>
        <taxon>Hypocreomycetidae</taxon>
        <taxon>Hypocreales</taxon>
        <taxon>Hypocreaceae</taxon>
        <taxon>Trichoderma</taxon>
    </lineage>
</organism>
<reference evidence="2" key="1">
    <citation type="journal article" date="2013" name="Ind. Biotechnol.">
        <title>Comparative genomics analysis of Trichoderma reesei strains.</title>
        <authorList>
            <person name="Koike H."/>
            <person name="Aerts A."/>
            <person name="LaButti K."/>
            <person name="Grigoriev I.V."/>
            <person name="Baker S.E."/>
        </authorList>
    </citation>
    <scope>NUCLEOTIDE SEQUENCE [LARGE SCALE GENOMIC DNA]</scope>
    <source>
        <strain evidence="2">ATCC 56765 / BCRC 32924 / NRRL 11460 / Rut C-30</strain>
    </source>
</reference>
<dbReference type="OrthoDB" id="10066232at2759"/>
<dbReference type="KEGG" id="trr:M419DRAFT_84140"/>
<proteinExistence type="predicted"/>
<evidence type="ECO:0000313" key="2">
    <source>
        <dbReference type="Proteomes" id="UP000024376"/>
    </source>
</evidence>
<dbReference type="AlphaFoldDB" id="A0A024S549"/>